<comment type="caution">
    <text evidence="1">The sequence shown here is derived from an EMBL/GenBank/DDBJ whole genome shotgun (WGS) entry which is preliminary data.</text>
</comment>
<dbReference type="Proteomes" id="UP000607653">
    <property type="component" value="Unassembled WGS sequence"/>
</dbReference>
<accession>A0A822YTI9</accession>
<evidence type="ECO:0000313" key="2">
    <source>
        <dbReference type="Proteomes" id="UP000607653"/>
    </source>
</evidence>
<keyword evidence="2" id="KW-1185">Reference proteome</keyword>
<organism evidence="1 2">
    <name type="scientific">Nelumbo nucifera</name>
    <name type="common">Sacred lotus</name>
    <dbReference type="NCBI Taxonomy" id="4432"/>
    <lineage>
        <taxon>Eukaryota</taxon>
        <taxon>Viridiplantae</taxon>
        <taxon>Streptophyta</taxon>
        <taxon>Embryophyta</taxon>
        <taxon>Tracheophyta</taxon>
        <taxon>Spermatophyta</taxon>
        <taxon>Magnoliopsida</taxon>
        <taxon>Proteales</taxon>
        <taxon>Nelumbonaceae</taxon>
        <taxon>Nelumbo</taxon>
    </lineage>
</organism>
<gene>
    <name evidence="1" type="ORF">HUJ06_006063</name>
</gene>
<reference evidence="1 2" key="1">
    <citation type="journal article" date="2020" name="Mol. Biol. Evol.">
        <title>Distinct Expression and Methylation Patterns for Genes with Different Fates following a Single Whole-Genome Duplication in Flowering Plants.</title>
        <authorList>
            <person name="Shi T."/>
            <person name="Rahmani R.S."/>
            <person name="Gugger P.F."/>
            <person name="Wang M."/>
            <person name="Li H."/>
            <person name="Zhang Y."/>
            <person name="Li Z."/>
            <person name="Wang Q."/>
            <person name="Van de Peer Y."/>
            <person name="Marchal K."/>
            <person name="Chen J."/>
        </authorList>
    </citation>
    <scope>NUCLEOTIDE SEQUENCE [LARGE SCALE GENOMIC DNA]</scope>
    <source>
        <tissue evidence="1">Leaf</tissue>
    </source>
</reference>
<protein>
    <submittedName>
        <fullName evidence="1">Uncharacterized protein</fullName>
    </submittedName>
</protein>
<evidence type="ECO:0000313" key="1">
    <source>
        <dbReference type="EMBL" id="DAD35423.1"/>
    </source>
</evidence>
<sequence length="24" mass="2723">MVLDQMAKLVKSTKCFTRNAVLLI</sequence>
<dbReference type="EMBL" id="DUZY01000004">
    <property type="protein sequence ID" value="DAD35423.1"/>
    <property type="molecule type" value="Genomic_DNA"/>
</dbReference>
<name>A0A822YTI9_NELNU</name>
<dbReference type="AlphaFoldDB" id="A0A822YTI9"/>
<proteinExistence type="predicted"/>